<reference evidence="2 3" key="1">
    <citation type="submission" date="2015-03" db="EMBL/GenBank/DDBJ databases">
        <title>Genome assembly of Sandaracinus amylolyticus DSM 53668.</title>
        <authorList>
            <person name="Sharma G."/>
            <person name="Subramanian S."/>
        </authorList>
    </citation>
    <scope>NUCLEOTIDE SEQUENCE [LARGE SCALE GENOMIC DNA]</scope>
    <source>
        <strain evidence="2 3">DSM 53668</strain>
    </source>
</reference>
<name>A0A0F6W0I7_9BACT</name>
<sequence length="291" mass="28296">MDGRIVGRAVVLSLVLVLAACGDDDARVDVDAGQLDAGGALDAGARDSGIDGGAIDAGEADAGSTDAGELDAGDVDAGEPDADTSDAGGDAGARLCAAGGGACDVALQDCPSDHACYYAEVSGVAATRCELVFVPGTDGDPCEFADECAPGLTCRAGTCRQYCCPGAALDCPSGQACVQLAEAPNIGHCAPADACTLAPNAGCAAGRACYPGPAPETVGCFVAGTTPEGGACVANNACAPGTICLGAGPFSCLRVCRTAMGDADCTNPAHDCIAVPGYLSAQYGVCDVPSE</sequence>
<evidence type="ECO:0000256" key="1">
    <source>
        <dbReference type="SAM" id="MobiDB-lite"/>
    </source>
</evidence>
<dbReference type="AlphaFoldDB" id="A0A0F6W0I7"/>
<organism evidence="2 3">
    <name type="scientific">Sandaracinus amylolyticus</name>
    <dbReference type="NCBI Taxonomy" id="927083"/>
    <lineage>
        <taxon>Bacteria</taxon>
        <taxon>Pseudomonadati</taxon>
        <taxon>Myxococcota</taxon>
        <taxon>Polyangia</taxon>
        <taxon>Polyangiales</taxon>
        <taxon>Sandaracinaceae</taxon>
        <taxon>Sandaracinus</taxon>
    </lineage>
</organism>
<feature type="compositionally biased region" description="Low complexity" evidence="1">
    <location>
        <begin position="52"/>
        <end position="64"/>
    </location>
</feature>
<gene>
    <name evidence="2" type="ORF">DB32_001524</name>
</gene>
<protein>
    <submittedName>
        <fullName evidence="2">Uncharacterized protein</fullName>
    </submittedName>
</protein>
<feature type="region of interest" description="Disordered" evidence="1">
    <location>
        <begin position="52"/>
        <end position="86"/>
    </location>
</feature>
<feature type="compositionally biased region" description="Acidic residues" evidence="1">
    <location>
        <begin position="68"/>
        <end position="84"/>
    </location>
</feature>
<dbReference type="EMBL" id="CP011125">
    <property type="protein sequence ID" value="AKF04375.1"/>
    <property type="molecule type" value="Genomic_DNA"/>
</dbReference>
<dbReference type="KEGG" id="samy:DB32_001524"/>
<dbReference type="PROSITE" id="PS51257">
    <property type="entry name" value="PROKAR_LIPOPROTEIN"/>
    <property type="match status" value="1"/>
</dbReference>
<proteinExistence type="predicted"/>
<dbReference type="Proteomes" id="UP000034883">
    <property type="component" value="Chromosome"/>
</dbReference>
<evidence type="ECO:0000313" key="3">
    <source>
        <dbReference type="Proteomes" id="UP000034883"/>
    </source>
</evidence>
<evidence type="ECO:0000313" key="2">
    <source>
        <dbReference type="EMBL" id="AKF04375.1"/>
    </source>
</evidence>
<keyword evidence="3" id="KW-1185">Reference proteome</keyword>
<accession>A0A0F6W0I7</accession>